<sequence>MRDDTKDLKLAWKETWRTKTPEEIFVLRQRGGMHVHRWSDIMDGSMGYRPIPKAEEPAVHAVEEIPFTARSSDLGRVV</sequence>
<name>A0A1W0WI22_HYPEX</name>
<evidence type="ECO:0000313" key="2">
    <source>
        <dbReference type="Proteomes" id="UP000192578"/>
    </source>
</evidence>
<dbReference type="Proteomes" id="UP000192578">
    <property type="component" value="Unassembled WGS sequence"/>
</dbReference>
<proteinExistence type="predicted"/>
<evidence type="ECO:0000313" key="1">
    <source>
        <dbReference type="EMBL" id="OQV14829.1"/>
    </source>
</evidence>
<comment type="caution">
    <text evidence="1">The sequence shown here is derived from an EMBL/GenBank/DDBJ whole genome shotgun (WGS) entry which is preliminary data.</text>
</comment>
<keyword evidence="2" id="KW-1185">Reference proteome</keyword>
<reference evidence="2" key="1">
    <citation type="submission" date="2017-01" db="EMBL/GenBank/DDBJ databases">
        <title>Comparative genomics of anhydrobiosis in the tardigrade Hypsibius dujardini.</title>
        <authorList>
            <person name="Yoshida Y."/>
            <person name="Koutsovoulos G."/>
            <person name="Laetsch D."/>
            <person name="Stevens L."/>
            <person name="Kumar S."/>
            <person name="Horikawa D."/>
            <person name="Ishino K."/>
            <person name="Komine S."/>
            <person name="Tomita M."/>
            <person name="Blaxter M."/>
            <person name="Arakawa K."/>
        </authorList>
    </citation>
    <scope>NUCLEOTIDE SEQUENCE [LARGE SCALE GENOMIC DNA]</scope>
    <source>
        <strain evidence="2">Z151</strain>
    </source>
</reference>
<organism evidence="1 2">
    <name type="scientific">Hypsibius exemplaris</name>
    <name type="common">Freshwater tardigrade</name>
    <dbReference type="NCBI Taxonomy" id="2072580"/>
    <lineage>
        <taxon>Eukaryota</taxon>
        <taxon>Metazoa</taxon>
        <taxon>Ecdysozoa</taxon>
        <taxon>Tardigrada</taxon>
        <taxon>Eutardigrada</taxon>
        <taxon>Parachela</taxon>
        <taxon>Hypsibioidea</taxon>
        <taxon>Hypsibiidae</taxon>
        <taxon>Hypsibius</taxon>
    </lineage>
</organism>
<gene>
    <name evidence="1" type="ORF">BV898_10978</name>
</gene>
<accession>A0A1W0WI22</accession>
<protein>
    <submittedName>
        <fullName evidence="1">Uncharacterized protein</fullName>
    </submittedName>
</protein>
<dbReference type="AlphaFoldDB" id="A0A1W0WI22"/>
<dbReference type="EMBL" id="MTYJ01000098">
    <property type="protein sequence ID" value="OQV14829.1"/>
    <property type="molecule type" value="Genomic_DNA"/>
</dbReference>